<feature type="domain" description="Response regulatory" evidence="3">
    <location>
        <begin position="1"/>
        <end position="115"/>
    </location>
</feature>
<dbReference type="AlphaFoldDB" id="A0A330L288"/>
<dbReference type="PROSITE" id="PS50110">
    <property type="entry name" value="RESPONSE_REGULATORY"/>
    <property type="match status" value="1"/>
</dbReference>
<dbReference type="Pfam" id="PF00072">
    <property type="entry name" value="Response_reg"/>
    <property type="match status" value="1"/>
</dbReference>
<reference evidence="5" key="1">
    <citation type="submission" date="2018-04" db="EMBL/GenBank/DDBJ databases">
        <authorList>
            <person name="Lucker S."/>
            <person name="Sakoula D."/>
        </authorList>
    </citation>
    <scope>NUCLEOTIDE SEQUENCE [LARGE SCALE GENOMIC DNA]</scope>
</reference>
<dbReference type="InterPro" id="IPR011006">
    <property type="entry name" value="CheY-like_superfamily"/>
</dbReference>
<dbReference type="SMART" id="SM00448">
    <property type="entry name" value="REC"/>
    <property type="match status" value="1"/>
</dbReference>
<keyword evidence="1 2" id="KW-0597">Phosphoprotein</keyword>
<dbReference type="SUPFAM" id="SSF52172">
    <property type="entry name" value="CheY-like"/>
    <property type="match status" value="1"/>
</dbReference>
<evidence type="ECO:0000313" key="4">
    <source>
        <dbReference type="EMBL" id="SPP63339.1"/>
    </source>
</evidence>
<dbReference type="Gene3D" id="3.40.50.2300">
    <property type="match status" value="1"/>
</dbReference>
<protein>
    <recommendedName>
        <fullName evidence="3">Response regulatory domain-containing protein</fullName>
    </recommendedName>
</protein>
<dbReference type="InterPro" id="IPR058245">
    <property type="entry name" value="NreC/VraR/RcsB-like_REC"/>
</dbReference>
<evidence type="ECO:0000313" key="5">
    <source>
        <dbReference type="Proteomes" id="UP000248168"/>
    </source>
</evidence>
<dbReference type="PANTHER" id="PTHR44591">
    <property type="entry name" value="STRESS RESPONSE REGULATOR PROTEIN 1"/>
    <property type="match status" value="1"/>
</dbReference>
<evidence type="ECO:0000256" key="1">
    <source>
        <dbReference type="ARBA" id="ARBA00022553"/>
    </source>
</evidence>
<accession>A0A330L288</accession>
<dbReference type="EMBL" id="OUNR01000001">
    <property type="protein sequence ID" value="SPP63339.1"/>
    <property type="molecule type" value="Genomic_DNA"/>
</dbReference>
<sequence>MLVVDDHQVLLRALEGWLRGVPLVKVAGICGSAKEALGCLSERHPDLVLMDANMPDMGGLEAVELIKQWNASVRVVIMSFDEVHLAIARRMPLVDRAIDKHHLREQFPLLIQEVARSRRSSELPPSGLWT</sequence>
<evidence type="ECO:0000259" key="3">
    <source>
        <dbReference type="PROSITE" id="PS50110"/>
    </source>
</evidence>
<dbReference type="InterPro" id="IPR001789">
    <property type="entry name" value="Sig_transdc_resp-reg_receiver"/>
</dbReference>
<keyword evidence="5" id="KW-1185">Reference proteome</keyword>
<proteinExistence type="predicted"/>
<dbReference type="GO" id="GO:0000160">
    <property type="term" value="P:phosphorelay signal transduction system"/>
    <property type="evidence" value="ECO:0007669"/>
    <property type="project" value="InterPro"/>
</dbReference>
<name>A0A330L288_9BACT</name>
<dbReference type="RefSeq" id="WP_181416579.1">
    <property type="nucleotide sequence ID" value="NZ_OUNR01000001.1"/>
</dbReference>
<dbReference type="CDD" id="cd17535">
    <property type="entry name" value="REC_NarL-like"/>
    <property type="match status" value="1"/>
</dbReference>
<dbReference type="InterPro" id="IPR050595">
    <property type="entry name" value="Bact_response_regulator"/>
</dbReference>
<dbReference type="PANTHER" id="PTHR44591:SF3">
    <property type="entry name" value="RESPONSE REGULATORY DOMAIN-CONTAINING PROTEIN"/>
    <property type="match status" value="1"/>
</dbReference>
<dbReference type="InParanoid" id="A0A330L288"/>
<dbReference type="Proteomes" id="UP000248168">
    <property type="component" value="Unassembled WGS sequence"/>
</dbReference>
<evidence type="ECO:0000256" key="2">
    <source>
        <dbReference type="PROSITE-ProRule" id="PRU00169"/>
    </source>
</evidence>
<organism evidence="4 5">
    <name type="scientific">Nitrospira lenta</name>
    <dbReference type="NCBI Taxonomy" id="1436998"/>
    <lineage>
        <taxon>Bacteria</taxon>
        <taxon>Pseudomonadati</taxon>
        <taxon>Nitrospirota</taxon>
        <taxon>Nitrospiria</taxon>
        <taxon>Nitrospirales</taxon>
        <taxon>Nitrospiraceae</taxon>
        <taxon>Nitrospira</taxon>
    </lineage>
</organism>
<gene>
    <name evidence="4" type="ORF">NITLEN_10425</name>
</gene>
<feature type="modified residue" description="4-aspartylphosphate" evidence="2">
    <location>
        <position position="51"/>
    </location>
</feature>